<reference evidence="1 2" key="1">
    <citation type="submission" date="2017-03" db="EMBL/GenBank/DDBJ databases">
        <title>Genome sequence of Methanobrevibacter thaueri.</title>
        <authorList>
            <person name="Poehlein A."/>
            <person name="Seedorf H."/>
            <person name="Daniel R."/>
        </authorList>
    </citation>
    <scope>NUCLEOTIDE SEQUENCE [LARGE SCALE GENOMIC DNA]</scope>
    <source>
        <strain evidence="1 2">DSM 11995</strain>
    </source>
</reference>
<dbReference type="Proteomes" id="UP000251717">
    <property type="component" value="Unassembled WGS sequence"/>
</dbReference>
<name>A0A315XNI5_9EURY</name>
<dbReference type="Pfam" id="PF02643">
    <property type="entry name" value="DUF192"/>
    <property type="match status" value="1"/>
</dbReference>
<comment type="caution">
    <text evidence="1">The sequence shown here is derived from an EMBL/GenBank/DDBJ whole genome shotgun (WGS) entry which is preliminary data.</text>
</comment>
<dbReference type="EMBL" id="MZGS01000028">
    <property type="protein sequence ID" value="PWB85417.1"/>
    <property type="molecule type" value="Genomic_DNA"/>
</dbReference>
<gene>
    <name evidence="1" type="ORF">MBBTH_20170</name>
</gene>
<accession>A0A315XNI5</accession>
<keyword evidence="2" id="KW-1185">Reference proteome</keyword>
<dbReference type="InterPro" id="IPR038695">
    <property type="entry name" value="Saro_0823-like_sf"/>
</dbReference>
<dbReference type="InterPro" id="IPR003795">
    <property type="entry name" value="DUF192"/>
</dbReference>
<organism evidence="1 2">
    <name type="scientific">Methanobrevibacter thaueri</name>
    <dbReference type="NCBI Taxonomy" id="190975"/>
    <lineage>
        <taxon>Archaea</taxon>
        <taxon>Methanobacteriati</taxon>
        <taxon>Methanobacteriota</taxon>
        <taxon>Methanomada group</taxon>
        <taxon>Methanobacteria</taxon>
        <taxon>Methanobacteriales</taxon>
        <taxon>Methanobacteriaceae</taxon>
        <taxon>Methanobrevibacter</taxon>
    </lineage>
</organism>
<dbReference type="PANTHER" id="PTHR37953:SF1">
    <property type="entry name" value="UPF0127 PROTEIN MJ1496"/>
    <property type="match status" value="1"/>
</dbReference>
<protein>
    <recommendedName>
        <fullName evidence="3">ACR</fullName>
    </recommendedName>
</protein>
<evidence type="ECO:0000313" key="2">
    <source>
        <dbReference type="Proteomes" id="UP000251717"/>
    </source>
</evidence>
<sequence length="96" mass="11565">MKIIYADTFFKRLIGLMGKKDFNHILLFANLRDSSIHTMFMRFEIDVYFIDENKRVFDKASLKPWRFYKAKKQAKYVLETKKGVLKIKIGDYLDFI</sequence>
<evidence type="ECO:0008006" key="3">
    <source>
        <dbReference type="Google" id="ProtNLM"/>
    </source>
</evidence>
<proteinExistence type="predicted"/>
<dbReference type="OrthoDB" id="64208at2157"/>
<dbReference type="Gene3D" id="2.60.120.1140">
    <property type="entry name" value="Protein of unknown function DUF192"/>
    <property type="match status" value="1"/>
</dbReference>
<evidence type="ECO:0000313" key="1">
    <source>
        <dbReference type="EMBL" id="PWB85417.1"/>
    </source>
</evidence>
<dbReference type="PANTHER" id="PTHR37953">
    <property type="entry name" value="UPF0127 PROTEIN MJ1496"/>
    <property type="match status" value="1"/>
</dbReference>
<dbReference type="AlphaFoldDB" id="A0A315XNI5"/>